<proteinExistence type="predicted"/>
<dbReference type="EMBL" id="MOOE01000016">
    <property type="protein sequence ID" value="KAK1515845.1"/>
    <property type="molecule type" value="Genomic_DNA"/>
</dbReference>
<sequence>MSLTTCLVSHQFLAQPIYCPSPSRVWCWLISQITTANRTALATRNWRGTYQSQSPAPHACSAVQACSTHSPRRSNLFLSTTLILSVKLSYHHPESRDHEQQLISKFPKNQVQKWLRSLQAPRYAKALKWSTKYESCPRTSLSVNKSHRSSPGWFEEEVRNVSRAISHISPEHQTTIEPRTMSASRSRAQDSITSSVVTVIQGGVLLVQAPSSTTISDYEDHNLVDVQSPVSVSNFIRRGPAPEDATSSPIDIGYNCASEFHTDGILCEGYADSTLLLYEPLDQISLLLHHYFSLVCPISSSFDSSQSPFRSNVLEMMVGSRLLFLCVMNMSASHFHRDDCTSTTPLSFQTEAISEISTELCKINNSAMVNSGETTIDQTLSLLSLPYPVKDEVLLGIILLGMTSVSPMPISR</sequence>
<evidence type="ECO:0000313" key="4">
    <source>
        <dbReference type="Proteomes" id="UP001240678"/>
    </source>
</evidence>
<comment type="caution">
    <text evidence="3">The sequence shown here is derived from an EMBL/GenBank/DDBJ whole genome shotgun (WGS) entry which is preliminary data.</text>
</comment>
<dbReference type="GeneID" id="85344737"/>
<protein>
    <submittedName>
        <fullName evidence="3">Uncharacterized protein</fullName>
    </submittedName>
</protein>
<feature type="compositionally biased region" description="Polar residues" evidence="2">
    <location>
        <begin position="171"/>
        <end position="188"/>
    </location>
</feature>
<dbReference type="InterPro" id="IPR021858">
    <property type="entry name" value="Fun_TF"/>
</dbReference>
<reference evidence="3 4" key="1">
    <citation type="submission" date="2016-10" db="EMBL/GenBank/DDBJ databases">
        <title>The genome sequence of Colletotrichum fioriniae PJ7.</title>
        <authorList>
            <person name="Baroncelli R."/>
        </authorList>
    </citation>
    <scope>NUCLEOTIDE SEQUENCE [LARGE SCALE GENOMIC DNA]</scope>
    <source>
        <strain evidence="3 4">IMI 309622</strain>
    </source>
</reference>
<keyword evidence="1" id="KW-0539">Nucleus</keyword>
<feature type="region of interest" description="Disordered" evidence="2">
    <location>
        <begin position="167"/>
        <end position="188"/>
    </location>
</feature>
<dbReference type="Pfam" id="PF11951">
    <property type="entry name" value="Fungal_trans_2"/>
    <property type="match status" value="1"/>
</dbReference>
<keyword evidence="4" id="KW-1185">Reference proteome</keyword>
<organism evidence="3 4">
    <name type="scientific">Colletotrichum costaricense</name>
    <dbReference type="NCBI Taxonomy" id="1209916"/>
    <lineage>
        <taxon>Eukaryota</taxon>
        <taxon>Fungi</taxon>
        <taxon>Dikarya</taxon>
        <taxon>Ascomycota</taxon>
        <taxon>Pezizomycotina</taxon>
        <taxon>Sordariomycetes</taxon>
        <taxon>Hypocreomycetidae</taxon>
        <taxon>Glomerellales</taxon>
        <taxon>Glomerellaceae</taxon>
        <taxon>Colletotrichum</taxon>
        <taxon>Colletotrichum acutatum species complex</taxon>
    </lineage>
</organism>
<dbReference type="Proteomes" id="UP001240678">
    <property type="component" value="Unassembled WGS sequence"/>
</dbReference>
<evidence type="ECO:0000256" key="2">
    <source>
        <dbReference type="SAM" id="MobiDB-lite"/>
    </source>
</evidence>
<gene>
    <name evidence="3" type="ORF">CCOS01_13043</name>
</gene>
<dbReference type="RefSeq" id="XP_060308392.1">
    <property type="nucleotide sequence ID" value="XM_060461190.1"/>
</dbReference>
<name>A0AAI9YMC1_9PEZI</name>
<dbReference type="AlphaFoldDB" id="A0AAI9YMC1"/>
<evidence type="ECO:0000256" key="1">
    <source>
        <dbReference type="ARBA" id="ARBA00023242"/>
    </source>
</evidence>
<evidence type="ECO:0000313" key="3">
    <source>
        <dbReference type="EMBL" id="KAK1515845.1"/>
    </source>
</evidence>
<accession>A0AAI9YMC1</accession>